<sequence>MAWSDNIGDCFGIVDKKFALHPSDALSASKLLAEAQAEGVGFAEFVETIKQWMVDQGCSPAHITEQLVRINDLSTYFIRD</sequence>
<name>A0A9X3B3K2_9GAMM</name>
<evidence type="ECO:0000313" key="2">
    <source>
        <dbReference type="Proteomes" id="UP001155604"/>
    </source>
</evidence>
<keyword evidence="2" id="KW-1185">Reference proteome</keyword>
<accession>A0A9X3B3K2</accession>
<dbReference type="EMBL" id="JAMTCC010000056">
    <property type="protein sequence ID" value="MCT7947823.1"/>
    <property type="molecule type" value="Genomic_DNA"/>
</dbReference>
<dbReference type="AlphaFoldDB" id="A0A9X3B3K2"/>
<evidence type="ECO:0000313" key="1">
    <source>
        <dbReference type="EMBL" id="MCT7947823.1"/>
    </source>
</evidence>
<dbReference type="RefSeq" id="WP_261273923.1">
    <property type="nucleotide sequence ID" value="NZ_JAMTCC010000056.1"/>
</dbReference>
<comment type="caution">
    <text evidence="1">The sequence shown here is derived from an EMBL/GenBank/DDBJ whole genome shotgun (WGS) entry which is preliminary data.</text>
</comment>
<organism evidence="1 2">
    <name type="scientific">Shewanella septentrionalis</name>
    <dbReference type="NCBI Taxonomy" id="2952223"/>
    <lineage>
        <taxon>Bacteria</taxon>
        <taxon>Pseudomonadati</taxon>
        <taxon>Pseudomonadota</taxon>
        <taxon>Gammaproteobacteria</taxon>
        <taxon>Alteromonadales</taxon>
        <taxon>Shewanellaceae</taxon>
        <taxon>Shewanella</taxon>
    </lineage>
</organism>
<dbReference type="Proteomes" id="UP001155604">
    <property type="component" value="Unassembled WGS sequence"/>
</dbReference>
<gene>
    <name evidence="1" type="ORF">NE536_20960</name>
</gene>
<proteinExistence type="predicted"/>
<reference evidence="1" key="1">
    <citation type="journal article" date="2023" name="Int. J. Syst. Evol. Microbiol.">
        <title>&lt;i&gt;Shewanella septentrionalis&lt;/i&gt; sp. nov. and &lt;i&gt;Shewanella holmiensis&lt;/i&gt; sp. nov., isolated from Baltic Sea water and sediments.</title>
        <authorList>
            <person name="Martin-Rodriguez A.J."/>
            <person name="Thorell K."/>
            <person name="Joffre E."/>
            <person name="Jensie-Markopoulos S."/>
            <person name="Moore E.R.B."/>
            <person name="Sjoling A."/>
        </authorList>
    </citation>
    <scope>NUCLEOTIDE SEQUENCE</scope>
    <source>
        <strain evidence="1">SP1W3</strain>
    </source>
</reference>
<protein>
    <submittedName>
        <fullName evidence="1">Uncharacterized protein</fullName>
    </submittedName>
</protein>